<reference evidence="2" key="1">
    <citation type="journal article" date="2019" name="Int. J. Syst. Evol. Microbiol.">
        <title>The Global Catalogue of Microorganisms (GCM) 10K type strain sequencing project: providing services to taxonomists for standard genome sequencing and annotation.</title>
        <authorList>
            <consortium name="The Broad Institute Genomics Platform"/>
            <consortium name="The Broad Institute Genome Sequencing Center for Infectious Disease"/>
            <person name="Wu L."/>
            <person name="Ma J."/>
        </authorList>
    </citation>
    <scope>NUCLEOTIDE SEQUENCE [LARGE SCALE GENOMIC DNA]</scope>
    <source>
        <strain evidence="2">DFY41</strain>
    </source>
</reference>
<dbReference type="EMBL" id="JBHSKD010000007">
    <property type="protein sequence ID" value="MFC5176311.1"/>
    <property type="molecule type" value="Genomic_DNA"/>
</dbReference>
<protein>
    <submittedName>
        <fullName evidence="1">Uncharacterized protein</fullName>
    </submittedName>
</protein>
<name>A0ABW0BG58_9ACTN</name>
<keyword evidence="2" id="KW-1185">Reference proteome</keyword>
<sequence length="70" mass="7565">MNSLPPQIAVIIARQHIDEQVRAAAAGRRAHHLRRPAHADAAPQPWWRRFLPAGRPLPGATLPPAVVASG</sequence>
<proteinExistence type="predicted"/>
<evidence type="ECO:0000313" key="2">
    <source>
        <dbReference type="Proteomes" id="UP001596087"/>
    </source>
</evidence>
<gene>
    <name evidence="1" type="ORF">ACFPGP_06495</name>
</gene>
<comment type="caution">
    <text evidence="1">The sequence shown here is derived from an EMBL/GenBank/DDBJ whole genome shotgun (WGS) entry which is preliminary data.</text>
</comment>
<accession>A0ABW0BG58</accession>
<dbReference type="Proteomes" id="UP001596087">
    <property type="component" value="Unassembled WGS sequence"/>
</dbReference>
<dbReference type="RefSeq" id="WP_378588488.1">
    <property type="nucleotide sequence ID" value="NZ_JBHSKD010000007.1"/>
</dbReference>
<evidence type="ECO:0000313" key="1">
    <source>
        <dbReference type="EMBL" id="MFC5176311.1"/>
    </source>
</evidence>
<organism evidence="1 2">
    <name type="scientific">Nocardioides taihuensis</name>
    <dbReference type="NCBI Taxonomy" id="1835606"/>
    <lineage>
        <taxon>Bacteria</taxon>
        <taxon>Bacillati</taxon>
        <taxon>Actinomycetota</taxon>
        <taxon>Actinomycetes</taxon>
        <taxon>Propionibacteriales</taxon>
        <taxon>Nocardioidaceae</taxon>
        <taxon>Nocardioides</taxon>
    </lineage>
</organism>